<protein>
    <recommendedName>
        <fullName evidence="2">Protein kinase domain-containing protein</fullName>
    </recommendedName>
</protein>
<dbReference type="Pfam" id="PF00069">
    <property type="entry name" value="Pkinase"/>
    <property type="match status" value="1"/>
</dbReference>
<proteinExistence type="predicted"/>
<gene>
    <name evidence="3" type="ORF">POCTA_138.1.T0030036</name>
</gene>
<dbReference type="AlphaFoldDB" id="A0A8S1RXG7"/>
<dbReference type="InterPro" id="IPR008271">
    <property type="entry name" value="Ser/Thr_kinase_AS"/>
</dbReference>
<sequence length="454" mass="52736">MFKESIFQSTKTKLVWSYLPMPVLSKNGALDGEFIKSGTNTCKIKKYILIQNILGCYTKKSTIKWINYENSLIEVVRDKMLGEGISLTKGETLVLYGETEIWFNYMKRWCIQQGFSNTYKILEKIGKGNQAEVYSCRYQLGDEKFAVKQYSKHKLTNRLDKIALLKEISILRQVQHENVVHLYEVFENEDTIYVVMELLEGGDLYDYLKQPNSFLNEKQLASFIYRLFKAILSFHKFGILHRDLKPKNIILRKQSLSQFCVADFGLADYFNKDGKYLFQRCGTPGFVAPEILRDEFYDFKVDVFSVGVIMYIIISGEEPFAGDYNETITKNYQGQVDVTNLKISEQGLLFLKSLFEVKELRPTVKEAMNHQWFKQEKIVTEKYRIRIKEPQIKQAQLFLPSTRETLASSHSQFLKPIRTASSTRNSNYRLSPIGSQKPNKTPNPSPSLKRKSLK</sequence>
<evidence type="ECO:0000259" key="2">
    <source>
        <dbReference type="PROSITE" id="PS50011"/>
    </source>
</evidence>
<dbReference type="PANTHER" id="PTHR24347">
    <property type="entry name" value="SERINE/THREONINE-PROTEIN KINASE"/>
    <property type="match status" value="1"/>
</dbReference>
<evidence type="ECO:0000313" key="4">
    <source>
        <dbReference type="Proteomes" id="UP000683925"/>
    </source>
</evidence>
<feature type="region of interest" description="Disordered" evidence="1">
    <location>
        <begin position="410"/>
        <end position="454"/>
    </location>
</feature>
<evidence type="ECO:0000256" key="1">
    <source>
        <dbReference type="SAM" id="MobiDB-lite"/>
    </source>
</evidence>
<organism evidence="3 4">
    <name type="scientific">Paramecium octaurelia</name>
    <dbReference type="NCBI Taxonomy" id="43137"/>
    <lineage>
        <taxon>Eukaryota</taxon>
        <taxon>Sar</taxon>
        <taxon>Alveolata</taxon>
        <taxon>Ciliophora</taxon>
        <taxon>Intramacronucleata</taxon>
        <taxon>Oligohymenophorea</taxon>
        <taxon>Peniculida</taxon>
        <taxon>Parameciidae</taxon>
        <taxon>Paramecium</taxon>
    </lineage>
</organism>
<dbReference type="Proteomes" id="UP000683925">
    <property type="component" value="Unassembled WGS sequence"/>
</dbReference>
<dbReference type="PROSITE" id="PS00108">
    <property type="entry name" value="PROTEIN_KINASE_ST"/>
    <property type="match status" value="1"/>
</dbReference>
<keyword evidence="4" id="KW-1185">Reference proteome</keyword>
<dbReference type="OMA" id="NNTWYIG"/>
<dbReference type="PROSITE" id="PS50011">
    <property type="entry name" value="PROTEIN_KINASE_DOM"/>
    <property type="match status" value="1"/>
</dbReference>
<evidence type="ECO:0000313" key="3">
    <source>
        <dbReference type="EMBL" id="CAD8131655.1"/>
    </source>
</evidence>
<feature type="domain" description="Protein kinase" evidence="2">
    <location>
        <begin position="119"/>
        <end position="373"/>
    </location>
</feature>
<dbReference type="FunFam" id="1.10.510.10:FF:000945">
    <property type="entry name" value="Uncharacterized protein"/>
    <property type="match status" value="1"/>
</dbReference>
<dbReference type="EMBL" id="CAJJDP010000001">
    <property type="protein sequence ID" value="CAD8131655.1"/>
    <property type="molecule type" value="Genomic_DNA"/>
</dbReference>
<dbReference type="InterPro" id="IPR000719">
    <property type="entry name" value="Prot_kinase_dom"/>
</dbReference>
<dbReference type="GO" id="GO:0005524">
    <property type="term" value="F:ATP binding"/>
    <property type="evidence" value="ECO:0007669"/>
    <property type="project" value="InterPro"/>
</dbReference>
<comment type="caution">
    <text evidence="3">The sequence shown here is derived from an EMBL/GenBank/DDBJ whole genome shotgun (WGS) entry which is preliminary data.</text>
</comment>
<dbReference type="SMART" id="SM00220">
    <property type="entry name" value="S_TKc"/>
    <property type="match status" value="1"/>
</dbReference>
<accession>A0A8S1RXG7</accession>
<feature type="compositionally biased region" description="Polar residues" evidence="1">
    <location>
        <begin position="419"/>
        <end position="442"/>
    </location>
</feature>
<name>A0A8S1RXG7_PAROT</name>
<dbReference type="OrthoDB" id="40902at2759"/>
<reference evidence="3" key="1">
    <citation type="submission" date="2021-01" db="EMBL/GenBank/DDBJ databases">
        <authorList>
            <consortium name="Genoscope - CEA"/>
            <person name="William W."/>
        </authorList>
    </citation>
    <scope>NUCLEOTIDE SEQUENCE</scope>
</reference>
<dbReference type="GO" id="GO:0004672">
    <property type="term" value="F:protein kinase activity"/>
    <property type="evidence" value="ECO:0007669"/>
    <property type="project" value="InterPro"/>
</dbReference>